<dbReference type="InterPro" id="IPR006318">
    <property type="entry name" value="PTS_EI-like"/>
</dbReference>
<dbReference type="GO" id="GO:0009401">
    <property type="term" value="P:phosphoenolpyruvate-dependent sugar phosphotransferase system"/>
    <property type="evidence" value="ECO:0007669"/>
    <property type="project" value="UniProtKB-KW"/>
</dbReference>
<evidence type="ECO:0000256" key="11">
    <source>
        <dbReference type="ARBA" id="ARBA00022723"/>
    </source>
</evidence>
<dbReference type="InterPro" id="IPR008279">
    <property type="entry name" value="PEP-util_enz_mobile_dom"/>
</dbReference>
<dbReference type="FunFam" id="2.70.70.10:FF:000001">
    <property type="entry name" value="PTS system glucose-specific IIA component"/>
    <property type="match status" value="1"/>
</dbReference>
<dbReference type="InterPro" id="IPR023151">
    <property type="entry name" value="PEP_util_CS"/>
</dbReference>
<dbReference type="SUPFAM" id="SSF51621">
    <property type="entry name" value="Phosphoenolpyruvate/pyruvate domain"/>
    <property type="match status" value="1"/>
</dbReference>
<dbReference type="InterPro" id="IPR035895">
    <property type="entry name" value="HPr-like_sf"/>
</dbReference>
<keyword evidence="18" id="KW-1185">Reference proteome</keyword>
<dbReference type="InterPro" id="IPR011055">
    <property type="entry name" value="Dup_hybrid_motif"/>
</dbReference>
<dbReference type="GO" id="GO:0005737">
    <property type="term" value="C:cytoplasm"/>
    <property type="evidence" value="ECO:0007669"/>
    <property type="project" value="UniProtKB-SubCell"/>
</dbReference>
<evidence type="ECO:0000256" key="2">
    <source>
        <dbReference type="ARBA" id="ARBA00001946"/>
    </source>
</evidence>
<dbReference type="Gene3D" id="1.10.274.10">
    <property type="entry name" value="PtsI, HPr-binding domain"/>
    <property type="match status" value="1"/>
</dbReference>
<proteinExistence type="inferred from homology"/>
<dbReference type="PANTHER" id="PTHR46244:SF6">
    <property type="entry name" value="PHOSPHOENOLPYRUVATE-PROTEIN PHOSPHOTRANSFERASE"/>
    <property type="match status" value="1"/>
</dbReference>
<dbReference type="InterPro" id="IPR050499">
    <property type="entry name" value="PEP-utilizing_PTS_enzyme"/>
</dbReference>
<dbReference type="Gene3D" id="3.50.30.10">
    <property type="entry name" value="Phosphohistidine domain"/>
    <property type="match status" value="1"/>
</dbReference>
<keyword evidence="17" id="KW-0670">Pyruvate</keyword>
<evidence type="ECO:0000256" key="14">
    <source>
        <dbReference type="SAM" id="MobiDB-lite"/>
    </source>
</evidence>
<keyword evidence="8" id="KW-0762">Sugar transport</keyword>
<dbReference type="Pfam" id="PF00358">
    <property type="entry name" value="PTS_EIIA_1"/>
    <property type="match status" value="1"/>
</dbReference>
<dbReference type="GO" id="GO:0016301">
    <property type="term" value="F:kinase activity"/>
    <property type="evidence" value="ECO:0007669"/>
    <property type="project" value="UniProtKB-KW"/>
</dbReference>
<name>A0A239FI99_9SPHN</name>
<dbReference type="PROSITE" id="PS00371">
    <property type="entry name" value="PTS_EIIA_TYPE_1_HIS"/>
    <property type="match status" value="1"/>
</dbReference>
<evidence type="ECO:0000256" key="8">
    <source>
        <dbReference type="ARBA" id="ARBA00022597"/>
    </source>
</evidence>
<evidence type="ECO:0000259" key="16">
    <source>
        <dbReference type="PROSITE" id="PS51350"/>
    </source>
</evidence>
<dbReference type="PROSITE" id="PS00369">
    <property type="entry name" value="PTS_HPR_HIS"/>
    <property type="match status" value="1"/>
</dbReference>
<dbReference type="AlphaFoldDB" id="A0A239FI99"/>
<keyword evidence="13" id="KW-0460">Magnesium</keyword>
<dbReference type="InterPro" id="IPR000121">
    <property type="entry name" value="PEP_util_C"/>
</dbReference>
<evidence type="ECO:0000313" key="18">
    <source>
        <dbReference type="Proteomes" id="UP000198339"/>
    </source>
</evidence>
<evidence type="ECO:0000313" key="17">
    <source>
        <dbReference type="EMBL" id="SNS56686.1"/>
    </source>
</evidence>
<evidence type="ECO:0000256" key="5">
    <source>
        <dbReference type="ARBA" id="ARBA00012232"/>
    </source>
</evidence>
<keyword evidence="12" id="KW-0418">Kinase</keyword>
<dbReference type="InterPro" id="IPR036637">
    <property type="entry name" value="Phosphohistidine_dom_sf"/>
</dbReference>
<evidence type="ECO:0000256" key="12">
    <source>
        <dbReference type="ARBA" id="ARBA00022777"/>
    </source>
</evidence>
<evidence type="ECO:0000256" key="3">
    <source>
        <dbReference type="ARBA" id="ARBA00004496"/>
    </source>
</evidence>
<dbReference type="InterPro" id="IPR001127">
    <property type="entry name" value="PTS_EIIA_1_perm"/>
</dbReference>
<keyword evidence="10" id="KW-0598">Phosphotransferase system</keyword>
<sequence>MTTRIHAPIAGIVCALEQVPDPVFAQKIVGDGLAIEPLADRLLAPFDGEIVAVAPTGHSVTLRSDGGIELLIHIGIDTVALGGKGFVPMVAAGDRVAAGDALIGLDLDHIALAAPSLATPIVVTTAGAAIGFRAGPGPIAAGELLLEIEAPAAADAAAPGGVQATAHVRAILPGGHGIHARPAARISALARAFGGEVRVACRDRSADAKSVTSLLALGAIAGDELDIRVVGPEPRAFAVQLAEIIAHSGADDGDAVTPARPDEDAADTPLRPGEFRAVRASPGLAVGPVFRIEGADAPIAVETGEPREELARLTAARERLVLRLAARASDPDAGPAAAIAQAHIALVEDVALGERAAALIAGGASAAFAWRQASRQEEEALCSTGVARLAERAIDLRDIERQLLAELAGTVPDAVEVPAGAIIVAADLAPSFLLEPARANIGGILLGAGGATSHLAILAAARGVPMLVAAGAGAAALAQGATIVLDADRARVETAPDAARIAGVRTDLAARRARAADALAAAAQDCVMADGRRIEIFANLASADDARHAVAMGAEGCGLLRTEFLFAECDTPPGEDWQAGVYADIATALGGRPLIVRTLDAGADKPLRCLPFAPEENPALGMRGIRFSMQRPDVLATQLRAILRGVPATQLRIMLPMVVEPGELRAARALLDDARRDLGIAAPVELGAMIETPAAAILADAIAVEADFLSIGSNDLAQYALAMDRGNAGLAARIDALHPAVLRLIAAAAEGARKHGRWFGICGGIASDPDAAPLLIGLGCRELSSVANPIPAIKARVRTLDLAACEHLARRACALGSAEAVRALLGKEKP</sequence>
<dbReference type="RefSeq" id="WP_141133914.1">
    <property type="nucleotide sequence ID" value="NZ_FZPA01000002.1"/>
</dbReference>
<dbReference type="Pfam" id="PF00391">
    <property type="entry name" value="PEP-utilizers"/>
    <property type="match status" value="1"/>
</dbReference>
<keyword evidence="9 17" id="KW-0808">Transferase</keyword>
<evidence type="ECO:0000256" key="7">
    <source>
        <dbReference type="ARBA" id="ARBA00022490"/>
    </source>
</evidence>
<reference evidence="17 18" key="1">
    <citation type="submission" date="2017-06" db="EMBL/GenBank/DDBJ databases">
        <authorList>
            <person name="Kim H.J."/>
            <person name="Triplett B.A."/>
        </authorList>
    </citation>
    <scope>NUCLEOTIDE SEQUENCE [LARGE SCALE GENOMIC DNA]</scope>
    <source>
        <strain evidence="17 18">DS15</strain>
    </source>
</reference>
<dbReference type="Proteomes" id="UP000198339">
    <property type="component" value="Unassembled WGS sequence"/>
</dbReference>
<dbReference type="PROSITE" id="PS00742">
    <property type="entry name" value="PEP_ENZYMES_2"/>
    <property type="match status" value="1"/>
</dbReference>
<dbReference type="InterPro" id="IPR000032">
    <property type="entry name" value="HPr-like"/>
</dbReference>
<protein>
    <recommendedName>
        <fullName evidence="5">phosphoenolpyruvate--protein phosphotransferase</fullName>
        <ecNumber evidence="5">2.7.3.9</ecNumber>
    </recommendedName>
</protein>
<keyword evidence="11" id="KW-0479">Metal-binding</keyword>
<dbReference type="InterPro" id="IPR036618">
    <property type="entry name" value="PtsI_HPr-bd_sf"/>
</dbReference>
<dbReference type="SUPFAM" id="SSF47831">
    <property type="entry name" value="Enzyme I of the PEP:sugar phosphotransferase system HPr-binding (sub)domain"/>
    <property type="match status" value="1"/>
</dbReference>
<comment type="subcellular location">
    <subcellularLocation>
        <location evidence="3">Cytoplasm</location>
    </subcellularLocation>
</comment>
<dbReference type="PRINTS" id="PR01736">
    <property type="entry name" value="PHPHTRNFRASE"/>
</dbReference>
<evidence type="ECO:0000256" key="13">
    <source>
        <dbReference type="ARBA" id="ARBA00022842"/>
    </source>
</evidence>
<dbReference type="InterPro" id="IPR015813">
    <property type="entry name" value="Pyrv/PenolPyrv_kinase-like_dom"/>
</dbReference>
<dbReference type="OrthoDB" id="9765468at2"/>
<evidence type="ECO:0000256" key="9">
    <source>
        <dbReference type="ARBA" id="ARBA00022679"/>
    </source>
</evidence>
<dbReference type="Gene3D" id="3.20.20.60">
    <property type="entry name" value="Phosphoenolpyruvate-binding domains"/>
    <property type="match status" value="1"/>
</dbReference>
<dbReference type="Gene3D" id="2.70.70.10">
    <property type="entry name" value="Glucose Permease (Domain IIA)"/>
    <property type="match status" value="1"/>
</dbReference>
<dbReference type="NCBIfam" id="TIGR01417">
    <property type="entry name" value="PTS_I_fam"/>
    <property type="match status" value="1"/>
</dbReference>
<feature type="domain" description="PTS EIIA type-1" evidence="15">
    <location>
        <begin position="21"/>
        <end position="125"/>
    </location>
</feature>
<dbReference type="PRINTS" id="PR00107">
    <property type="entry name" value="PHOSPHOCPHPR"/>
</dbReference>
<dbReference type="NCBIfam" id="TIGR00830">
    <property type="entry name" value="PTBA"/>
    <property type="match status" value="1"/>
</dbReference>
<feature type="domain" description="HPr" evidence="16">
    <location>
        <begin position="161"/>
        <end position="253"/>
    </location>
</feature>
<dbReference type="Pfam" id="PF02896">
    <property type="entry name" value="PEP-utilizers_C"/>
    <property type="match status" value="1"/>
</dbReference>
<dbReference type="GO" id="GO:0008965">
    <property type="term" value="F:phosphoenolpyruvate-protein phosphotransferase activity"/>
    <property type="evidence" value="ECO:0007669"/>
    <property type="project" value="UniProtKB-EC"/>
</dbReference>
<dbReference type="InterPro" id="IPR001020">
    <property type="entry name" value="PTS_HPr_His_P_site"/>
</dbReference>
<dbReference type="CDD" id="cd00367">
    <property type="entry name" value="PTS-HPr_like"/>
    <property type="match status" value="1"/>
</dbReference>
<keyword evidence="7" id="KW-0963">Cytoplasm</keyword>
<organism evidence="17 18">
    <name type="scientific">Sphingopyxis indica</name>
    <dbReference type="NCBI Taxonomy" id="436663"/>
    <lineage>
        <taxon>Bacteria</taxon>
        <taxon>Pseudomonadati</taxon>
        <taxon>Pseudomonadota</taxon>
        <taxon>Alphaproteobacteria</taxon>
        <taxon>Sphingomonadales</taxon>
        <taxon>Sphingomonadaceae</taxon>
        <taxon>Sphingopyxis</taxon>
    </lineage>
</organism>
<comment type="catalytic activity">
    <reaction evidence="1">
        <text>L-histidyl-[protein] + phosphoenolpyruvate = N(pros)-phospho-L-histidyl-[protein] + pyruvate</text>
        <dbReference type="Rhea" id="RHEA:23880"/>
        <dbReference type="Rhea" id="RHEA-COMP:9745"/>
        <dbReference type="Rhea" id="RHEA-COMP:9746"/>
        <dbReference type="ChEBI" id="CHEBI:15361"/>
        <dbReference type="ChEBI" id="CHEBI:29979"/>
        <dbReference type="ChEBI" id="CHEBI:58702"/>
        <dbReference type="ChEBI" id="CHEBI:64837"/>
        <dbReference type="EC" id="2.7.3.9"/>
    </reaction>
</comment>
<dbReference type="PANTHER" id="PTHR46244">
    <property type="entry name" value="PHOSPHOENOLPYRUVATE-PROTEIN PHOSPHOTRANSFERASE"/>
    <property type="match status" value="1"/>
</dbReference>
<evidence type="ECO:0000256" key="6">
    <source>
        <dbReference type="ARBA" id="ARBA00022448"/>
    </source>
</evidence>
<dbReference type="Pfam" id="PF05524">
    <property type="entry name" value="PEP-utilisers_N"/>
    <property type="match status" value="1"/>
</dbReference>
<dbReference type="PROSITE" id="PS51093">
    <property type="entry name" value="PTS_EIIA_TYPE_1"/>
    <property type="match status" value="1"/>
</dbReference>
<evidence type="ECO:0000259" key="15">
    <source>
        <dbReference type="PROSITE" id="PS51093"/>
    </source>
</evidence>
<dbReference type="InterPro" id="IPR040442">
    <property type="entry name" value="Pyrv_kinase-like_dom_sf"/>
</dbReference>
<dbReference type="SUPFAM" id="SSF51261">
    <property type="entry name" value="Duplicated hybrid motif"/>
    <property type="match status" value="1"/>
</dbReference>
<evidence type="ECO:0000256" key="10">
    <source>
        <dbReference type="ARBA" id="ARBA00022683"/>
    </source>
</evidence>
<evidence type="ECO:0000256" key="1">
    <source>
        <dbReference type="ARBA" id="ARBA00000683"/>
    </source>
</evidence>
<dbReference type="SUPFAM" id="SSF55594">
    <property type="entry name" value="HPr-like"/>
    <property type="match status" value="1"/>
</dbReference>
<dbReference type="GO" id="GO:0046872">
    <property type="term" value="F:metal ion binding"/>
    <property type="evidence" value="ECO:0007669"/>
    <property type="project" value="UniProtKB-KW"/>
</dbReference>
<dbReference type="Pfam" id="PF00381">
    <property type="entry name" value="PTS-HPr"/>
    <property type="match status" value="1"/>
</dbReference>
<accession>A0A239FI99</accession>
<gene>
    <name evidence="17" type="ORF">SAMN06295955_10297</name>
</gene>
<comment type="similarity">
    <text evidence="4">Belongs to the PEP-utilizing enzyme family.</text>
</comment>
<keyword evidence="6" id="KW-0813">Transport</keyword>
<feature type="region of interest" description="Disordered" evidence="14">
    <location>
        <begin position="251"/>
        <end position="271"/>
    </location>
</feature>
<evidence type="ECO:0000256" key="4">
    <source>
        <dbReference type="ARBA" id="ARBA00007837"/>
    </source>
</evidence>
<dbReference type="Gene3D" id="3.30.1340.10">
    <property type="entry name" value="HPr-like"/>
    <property type="match status" value="1"/>
</dbReference>
<dbReference type="InterPro" id="IPR008731">
    <property type="entry name" value="PTS_EIN"/>
</dbReference>
<comment type="cofactor">
    <cofactor evidence="2">
        <name>Mg(2+)</name>
        <dbReference type="ChEBI" id="CHEBI:18420"/>
    </cofactor>
</comment>
<dbReference type="SUPFAM" id="SSF52009">
    <property type="entry name" value="Phosphohistidine domain"/>
    <property type="match status" value="1"/>
</dbReference>
<dbReference type="EC" id="2.7.3.9" evidence="5"/>
<dbReference type="PROSITE" id="PS51350">
    <property type="entry name" value="PTS_HPR_DOM"/>
    <property type="match status" value="1"/>
</dbReference>
<dbReference type="EMBL" id="FZPA01000002">
    <property type="protein sequence ID" value="SNS56686.1"/>
    <property type="molecule type" value="Genomic_DNA"/>
</dbReference>